<evidence type="ECO:0000256" key="1">
    <source>
        <dbReference type="SAM" id="MobiDB-lite"/>
    </source>
</evidence>
<dbReference type="AlphaFoldDB" id="A0A4Z2GCU4"/>
<feature type="compositionally biased region" description="Polar residues" evidence="1">
    <location>
        <begin position="14"/>
        <end position="31"/>
    </location>
</feature>
<evidence type="ECO:0000313" key="2">
    <source>
        <dbReference type="EMBL" id="TNN50945.1"/>
    </source>
</evidence>
<accession>A0A4Z2GCU4</accession>
<reference evidence="2 3" key="1">
    <citation type="submission" date="2019-03" db="EMBL/GenBank/DDBJ databases">
        <title>First draft genome of Liparis tanakae, snailfish: a comprehensive survey of snailfish specific genes.</title>
        <authorList>
            <person name="Kim W."/>
            <person name="Song I."/>
            <person name="Jeong J.-H."/>
            <person name="Kim D."/>
            <person name="Kim S."/>
            <person name="Ryu S."/>
            <person name="Song J.Y."/>
            <person name="Lee S.K."/>
        </authorList>
    </citation>
    <scope>NUCLEOTIDE SEQUENCE [LARGE SCALE GENOMIC DNA]</scope>
    <source>
        <tissue evidence="2">Muscle</tissue>
    </source>
</reference>
<feature type="compositionally biased region" description="Basic and acidic residues" evidence="1">
    <location>
        <begin position="1"/>
        <end position="13"/>
    </location>
</feature>
<gene>
    <name evidence="2" type="ORF">EYF80_038878</name>
</gene>
<feature type="region of interest" description="Disordered" evidence="1">
    <location>
        <begin position="1"/>
        <end position="50"/>
    </location>
</feature>
<sequence>MQEGCRIRGDATRPHSSGLQVQEGQMNTSKQGKADVHPRRSNRTPRPEVSELLPDEARLLSVRLHHRRVQDDRCVTSVAGEAGYCPTQGLSDAHPTVTTEHRHAFQLQARRRFLVRKAGHDADHPLFDFGHPKARVLLLQTTNCLAPARRRVTARMGRRKDLELVMRAQNTHMSTIWVGGCFRMCMKEEGTCSLIPMVKISFTASSSASRYLRI</sequence>
<name>A0A4Z2GCU4_9TELE</name>
<dbReference type="EMBL" id="SRLO01000600">
    <property type="protein sequence ID" value="TNN50945.1"/>
    <property type="molecule type" value="Genomic_DNA"/>
</dbReference>
<evidence type="ECO:0000313" key="3">
    <source>
        <dbReference type="Proteomes" id="UP000314294"/>
    </source>
</evidence>
<protein>
    <submittedName>
        <fullName evidence="2">Uncharacterized protein</fullName>
    </submittedName>
</protein>
<organism evidence="2 3">
    <name type="scientific">Liparis tanakae</name>
    <name type="common">Tanaka's snailfish</name>
    <dbReference type="NCBI Taxonomy" id="230148"/>
    <lineage>
        <taxon>Eukaryota</taxon>
        <taxon>Metazoa</taxon>
        <taxon>Chordata</taxon>
        <taxon>Craniata</taxon>
        <taxon>Vertebrata</taxon>
        <taxon>Euteleostomi</taxon>
        <taxon>Actinopterygii</taxon>
        <taxon>Neopterygii</taxon>
        <taxon>Teleostei</taxon>
        <taxon>Neoteleostei</taxon>
        <taxon>Acanthomorphata</taxon>
        <taxon>Eupercaria</taxon>
        <taxon>Perciformes</taxon>
        <taxon>Cottioidei</taxon>
        <taxon>Cottales</taxon>
        <taxon>Liparidae</taxon>
        <taxon>Liparis</taxon>
    </lineage>
</organism>
<keyword evidence="3" id="KW-1185">Reference proteome</keyword>
<dbReference type="Proteomes" id="UP000314294">
    <property type="component" value="Unassembled WGS sequence"/>
</dbReference>
<comment type="caution">
    <text evidence="2">The sequence shown here is derived from an EMBL/GenBank/DDBJ whole genome shotgun (WGS) entry which is preliminary data.</text>
</comment>
<proteinExistence type="predicted"/>